<proteinExistence type="predicted"/>
<accession>A0A7K1SN84</accession>
<feature type="chain" id="PRO_5029597272" evidence="1">
    <location>
        <begin position="22"/>
        <end position="192"/>
    </location>
</feature>
<dbReference type="EMBL" id="WPIN01000021">
    <property type="protein sequence ID" value="MVM35255.1"/>
    <property type="molecule type" value="Genomic_DNA"/>
</dbReference>
<feature type="signal peptide" evidence="1">
    <location>
        <begin position="1"/>
        <end position="21"/>
    </location>
</feature>
<sequence length="192" mass="21021">MKKVSLSLVVFLLIGFMLSCQENKKDEAAVKPDKNGRARRACPNNSINYAFIKPDDDYTYNGDGCQSFYVHRGSTRQIKVKFANTTGSIQYQQMYIVMPYNPTSITYSVASVTGGATAVYTPYPVSGNGSSILWYINDASPYTTYELILNVTGVTGGPAAENGLHLVPIYPCTPTADTDCDADENMHLILTN</sequence>
<evidence type="ECO:0000313" key="2">
    <source>
        <dbReference type="EMBL" id="MVM35255.1"/>
    </source>
</evidence>
<dbReference type="Proteomes" id="UP000436006">
    <property type="component" value="Unassembled WGS sequence"/>
</dbReference>
<dbReference type="PROSITE" id="PS51257">
    <property type="entry name" value="PROKAR_LIPOPROTEIN"/>
    <property type="match status" value="1"/>
</dbReference>
<comment type="caution">
    <text evidence="2">The sequence shown here is derived from an EMBL/GenBank/DDBJ whole genome shotgun (WGS) entry which is preliminary data.</text>
</comment>
<dbReference type="RefSeq" id="WP_157590061.1">
    <property type="nucleotide sequence ID" value="NZ_WPIN01000021.1"/>
</dbReference>
<reference evidence="2 3" key="1">
    <citation type="submission" date="2019-12" db="EMBL/GenBank/DDBJ databases">
        <title>Spirosoma sp. HMF4905 genome sequencing and assembly.</title>
        <authorList>
            <person name="Kang H."/>
            <person name="Cha I."/>
            <person name="Kim H."/>
            <person name="Joh K."/>
        </authorList>
    </citation>
    <scope>NUCLEOTIDE SEQUENCE [LARGE SCALE GENOMIC DNA]</scope>
    <source>
        <strain evidence="2 3">HMF4905</strain>
    </source>
</reference>
<evidence type="ECO:0000256" key="1">
    <source>
        <dbReference type="SAM" id="SignalP"/>
    </source>
</evidence>
<protein>
    <submittedName>
        <fullName evidence="2">Uncharacterized protein</fullName>
    </submittedName>
</protein>
<evidence type="ECO:0000313" key="3">
    <source>
        <dbReference type="Proteomes" id="UP000436006"/>
    </source>
</evidence>
<keyword evidence="1" id="KW-0732">Signal</keyword>
<gene>
    <name evidence="2" type="ORF">GO755_34860</name>
</gene>
<dbReference type="AlphaFoldDB" id="A0A7K1SN84"/>
<keyword evidence="3" id="KW-1185">Reference proteome</keyword>
<name>A0A7K1SN84_9BACT</name>
<organism evidence="2 3">
    <name type="scientific">Spirosoma arboris</name>
    <dbReference type="NCBI Taxonomy" id="2682092"/>
    <lineage>
        <taxon>Bacteria</taxon>
        <taxon>Pseudomonadati</taxon>
        <taxon>Bacteroidota</taxon>
        <taxon>Cytophagia</taxon>
        <taxon>Cytophagales</taxon>
        <taxon>Cytophagaceae</taxon>
        <taxon>Spirosoma</taxon>
    </lineage>
</organism>